<dbReference type="KEGG" id="ptrr:6341278"/>
<dbReference type="AlphaFoldDB" id="A0A317AK34"/>
<dbReference type="InterPro" id="IPR002562">
    <property type="entry name" value="3'-5'_exonuclease_dom"/>
</dbReference>
<accession>A0A317AK34</accession>
<sequence>MATLTPAVEPQWPCSFRLPENQDPNRRTFSPRLFRGPDNQPPQEFYSDNYDDSEKLASMFLNESVLGFDMQWIYPERKNNIPLQEAVSVIGVATESKIAVFHIGRHLGKRASEVLAPSLRKIIENRDIVKTGYSIIGDLARLRKHFGLQPRGAMELSYLNVLINEERMNFKTYYTKGGMGGLVNEHFHGYTLIKDSGQRKDWLSPMTANMKSYAAADPYAGIMLYYQDYYTFEEFLKKGFLDARELRLQPLHPGGNNPEAKWFFSMAEDHNVPKNLDPVSKNLYKLLLDGRDKLANHEGLHPREMIIDCALRTMALTRPQTAIDCEKLRGLNDDMRKDLAEYFSQIITKFERELQKERIKAAQQETAQPPQEPGTPNPSTPSSEPDAAIIKEEDSEGGATDEAPAPAAVPAMHTGLTFNMADTALDGDVAEGAGKEIKVEPVEPTEENKKWKRMRDQGLEEGGKKKEPRRSTRKRSG</sequence>
<dbReference type="GeneID" id="6341278"/>
<dbReference type="SUPFAM" id="SSF53098">
    <property type="entry name" value="Ribonuclease H-like"/>
    <property type="match status" value="1"/>
</dbReference>
<dbReference type="RefSeq" id="XP_001933387.2">
    <property type="nucleotide sequence ID" value="XM_001933352.2"/>
</dbReference>
<dbReference type="CDD" id="cd06141">
    <property type="entry name" value="WRN_exo"/>
    <property type="match status" value="1"/>
</dbReference>
<dbReference type="Proteomes" id="UP000245464">
    <property type="component" value="Chromosome 2"/>
</dbReference>
<evidence type="ECO:0000256" key="1">
    <source>
        <dbReference type="SAM" id="MobiDB-lite"/>
    </source>
</evidence>
<reference evidence="2" key="1">
    <citation type="journal article" date="2018" name="BMC Genomics">
        <title>Comparative genomics of the wheat fungal pathogen Pyrenophora tritici-repentis reveals chromosomal variations and genome plasticity.</title>
        <authorList>
            <person name="Moolhuijzen P."/>
            <person name="See P.T."/>
            <person name="Hane J.K."/>
            <person name="Shi G."/>
            <person name="Liu Z."/>
            <person name="Oliver R.P."/>
            <person name="Moffat C.S."/>
        </authorList>
    </citation>
    <scope>NUCLEOTIDE SEQUENCE [LARGE SCALE GENOMIC DNA]</scope>
    <source>
        <strain evidence="2">M4</strain>
    </source>
</reference>
<dbReference type="SUPFAM" id="SSF47819">
    <property type="entry name" value="HRDC-like"/>
    <property type="match status" value="1"/>
</dbReference>
<proteinExistence type="predicted"/>
<dbReference type="GO" id="GO:0006139">
    <property type="term" value="P:nucleobase-containing compound metabolic process"/>
    <property type="evidence" value="ECO:0007669"/>
    <property type="project" value="InterPro"/>
</dbReference>
<dbReference type="Gene3D" id="1.10.150.80">
    <property type="entry name" value="HRDC domain"/>
    <property type="match status" value="1"/>
</dbReference>
<dbReference type="Gene3D" id="3.30.420.10">
    <property type="entry name" value="Ribonuclease H-like superfamily/Ribonuclease H"/>
    <property type="match status" value="1"/>
</dbReference>
<dbReference type="PANTHER" id="PTHR13620:SF104">
    <property type="entry name" value="EXONUCLEASE 3'-5' DOMAIN-CONTAINING PROTEIN 2"/>
    <property type="match status" value="1"/>
</dbReference>
<feature type="compositionally biased region" description="Basic residues" evidence="1">
    <location>
        <begin position="466"/>
        <end position="477"/>
    </location>
</feature>
<name>A0A317AK34_9PLEO</name>
<feature type="region of interest" description="Disordered" evidence="1">
    <location>
        <begin position="427"/>
        <end position="477"/>
    </location>
</feature>
<evidence type="ECO:0000313" key="3">
    <source>
        <dbReference type="Proteomes" id="UP000245464"/>
    </source>
</evidence>
<organism evidence="2 3">
    <name type="scientific">Pyrenophora tritici-repentis</name>
    <dbReference type="NCBI Taxonomy" id="45151"/>
    <lineage>
        <taxon>Eukaryota</taxon>
        <taxon>Fungi</taxon>
        <taxon>Dikarya</taxon>
        <taxon>Ascomycota</taxon>
        <taxon>Pezizomycotina</taxon>
        <taxon>Dothideomycetes</taxon>
        <taxon>Pleosporomycetidae</taxon>
        <taxon>Pleosporales</taxon>
        <taxon>Pleosporineae</taxon>
        <taxon>Pleosporaceae</taxon>
        <taxon>Pyrenophora</taxon>
    </lineage>
</organism>
<dbReference type="SMART" id="SM00341">
    <property type="entry name" value="HRDC"/>
    <property type="match status" value="1"/>
</dbReference>
<dbReference type="GO" id="GO:0008408">
    <property type="term" value="F:3'-5' exonuclease activity"/>
    <property type="evidence" value="ECO:0007669"/>
    <property type="project" value="InterPro"/>
</dbReference>
<dbReference type="InterPro" id="IPR012337">
    <property type="entry name" value="RNaseH-like_sf"/>
</dbReference>
<feature type="region of interest" description="Disordered" evidence="1">
    <location>
        <begin position="357"/>
        <end position="386"/>
    </location>
</feature>
<dbReference type="PANTHER" id="PTHR13620">
    <property type="entry name" value="3-5 EXONUCLEASE"/>
    <property type="match status" value="1"/>
</dbReference>
<dbReference type="InterPro" id="IPR010997">
    <property type="entry name" value="HRDC-like_sf"/>
</dbReference>
<dbReference type="InterPro" id="IPR002121">
    <property type="entry name" value="HRDC_dom"/>
</dbReference>
<evidence type="ECO:0000313" key="2">
    <source>
        <dbReference type="EMBL" id="KAF7575022.1"/>
    </source>
</evidence>
<dbReference type="InterPro" id="IPR036397">
    <property type="entry name" value="RNaseH_sf"/>
</dbReference>
<dbReference type="Pfam" id="PF01612">
    <property type="entry name" value="DNA_pol_A_exo1"/>
    <property type="match status" value="1"/>
</dbReference>
<feature type="compositionally biased region" description="Basic and acidic residues" evidence="1">
    <location>
        <begin position="433"/>
        <end position="465"/>
    </location>
</feature>
<protein>
    <submittedName>
        <fullName evidence="2">HRDC multi-domain protein</fullName>
    </submittedName>
</protein>
<gene>
    <name evidence="2" type="ORF">PtrM4_066460</name>
</gene>
<comment type="caution">
    <text evidence="2">The sequence shown here is derived from an EMBL/GenBank/DDBJ whole genome shotgun (WGS) entry which is preliminary data.</text>
</comment>
<dbReference type="InterPro" id="IPR051132">
    <property type="entry name" value="3-5_Exonuclease_domain"/>
</dbReference>
<dbReference type="PROSITE" id="PS50967">
    <property type="entry name" value="HRDC"/>
    <property type="match status" value="1"/>
</dbReference>
<dbReference type="GO" id="GO:0000166">
    <property type="term" value="F:nucleotide binding"/>
    <property type="evidence" value="ECO:0007669"/>
    <property type="project" value="InterPro"/>
</dbReference>
<feature type="compositionally biased region" description="Pro residues" evidence="1">
    <location>
        <begin position="370"/>
        <end position="379"/>
    </location>
</feature>
<dbReference type="GO" id="GO:0005634">
    <property type="term" value="C:nucleus"/>
    <property type="evidence" value="ECO:0007669"/>
    <property type="project" value="TreeGrafter"/>
</dbReference>
<dbReference type="GO" id="GO:0005737">
    <property type="term" value="C:cytoplasm"/>
    <property type="evidence" value="ECO:0007669"/>
    <property type="project" value="TreeGrafter"/>
</dbReference>
<dbReference type="EMBL" id="NQIK02000002">
    <property type="protein sequence ID" value="KAF7575022.1"/>
    <property type="molecule type" value="Genomic_DNA"/>
</dbReference>
<dbReference type="GO" id="GO:0003676">
    <property type="term" value="F:nucleic acid binding"/>
    <property type="evidence" value="ECO:0007669"/>
    <property type="project" value="InterPro"/>
</dbReference>
<feature type="region of interest" description="Disordered" evidence="1">
    <location>
        <begin position="1"/>
        <end position="42"/>
    </location>
</feature>
<dbReference type="InterPro" id="IPR044876">
    <property type="entry name" value="HRDC_dom_sf"/>
</dbReference>